<dbReference type="EMBL" id="JBHTLR010000022">
    <property type="protein sequence ID" value="MFD1217982.1"/>
    <property type="molecule type" value="Genomic_DNA"/>
</dbReference>
<dbReference type="PROSITE" id="PS00409">
    <property type="entry name" value="PROKAR_NTER_METHYL"/>
    <property type="match status" value="1"/>
</dbReference>
<proteinExistence type="predicted"/>
<sequence>MRMMTKQKGLSLVELMIGVLLSSLLLLGVLQVFQSNTSTSRTQTAFSRIQESGRFAVDMLSKEIRAADYWGCAPDQESIGNTQTGFFGTVGADGVQGRNNVAAGQKVGEKDVVAGTDVLIISSSVDACAGAGRLLDPASALLPEVSGNCPIATGDVVLIANCRAGDVIAITGVNGALGEGNRVISHGSTLQDAYGADSKILRPYQHTYFIAEGAPGSNSLFMRDENGNTQELVPGIEDMQVSYGRDTSGDGIVNIWQAAEANLNNMAQVTAVKLQLLVTSDEPAGVDTQTITELDGTETTYSDGQLRKLYVATVKVRNRGRM</sequence>
<organism evidence="1 2">
    <name type="scientific">Microbulbifer celer</name>
    <dbReference type="NCBI Taxonomy" id="435905"/>
    <lineage>
        <taxon>Bacteria</taxon>
        <taxon>Pseudomonadati</taxon>
        <taxon>Pseudomonadota</taxon>
        <taxon>Gammaproteobacteria</taxon>
        <taxon>Cellvibrionales</taxon>
        <taxon>Microbulbiferaceae</taxon>
        <taxon>Microbulbifer</taxon>
    </lineage>
</organism>
<evidence type="ECO:0000313" key="2">
    <source>
        <dbReference type="Proteomes" id="UP001597264"/>
    </source>
</evidence>
<dbReference type="Pfam" id="PF16074">
    <property type="entry name" value="PilW"/>
    <property type="match status" value="1"/>
</dbReference>
<dbReference type="RefSeq" id="WP_230435589.1">
    <property type="nucleotide sequence ID" value="NZ_CP087715.1"/>
</dbReference>
<dbReference type="Pfam" id="PF07963">
    <property type="entry name" value="N_methyl"/>
    <property type="match status" value="1"/>
</dbReference>
<dbReference type="InterPro" id="IPR012902">
    <property type="entry name" value="N_methyl_site"/>
</dbReference>
<comment type="caution">
    <text evidence="1">The sequence shown here is derived from an EMBL/GenBank/DDBJ whole genome shotgun (WGS) entry which is preliminary data.</text>
</comment>
<gene>
    <name evidence="1" type="ORF">ACFQ2X_15360</name>
</gene>
<evidence type="ECO:0000313" key="1">
    <source>
        <dbReference type="EMBL" id="MFD1217982.1"/>
    </source>
</evidence>
<accession>A0ABW3UCQ8</accession>
<reference evidence="2" key="1">
    <citation type="journal article" date="2019" name="Int. J. Syst. Evol. Microbiol.">
        <title>The Global Catalogue of Microorganisms (GCM) 10K type strain sequencing project: providing services to taxonomists for standard genome sequencing and annotation.</title>
        <authorList>
            <consortium name="The Broad Institute Genomics Platform"/>
            <consortium name="The Broad Institute Genome Sequencing Center for Infectious Disease"/>
            <person name="Wu L."/>
            <person name="Ma J."/>
        </authorList>
    </citation>
    <scope>NUCLEOTIDE SEQUENCE [LARGE SCALE GENOMIC DNA]</scope>
    <source>
        <strain evidence="2">CCUG 54356</strain>
    </source>
</reference>
<dbReference type="InterPro" id="IPR032092">
    <property type="entry name" value="PilW"/>
</dbReference>
<keyword evidence="2" id="KW-1185">Reference proteome</keyword>
<protein>
    <submittedName>
        <fullName evidence="1">PilW family protein</fullName>
    </submittedName>
</protein>
<dbReference type="Proteomes" id="UP001597264">
    <property type="component" value="Unassembled WGS sequence"/>
</dbReference>
<name>A0ABW3UCQ8_9GAMM</name>